<dbReference type="AlphaFoldDB" id="A0A2P5I3V5"/>
<feature type="region of interest" description="Disordered" evidence="1">
    <location>
        <begin position="128"/>
        <end position="185"/>
    </location>
</feature>
<evidence type="ECO:0000313" key="3">
    <source>
        <dbReference type="Proteomes" id="UP000094444"/>
    </source>
</evidence>
<feature type="region of interest" description="Disordered" evidence="1">
    <location>
        <begin position="1"/>
        <end position="90"/>
    </location>
</feature>
<dbReference type="EMBL" id="MAVT02000292">
    <property type="protein sequence ID" value="POS77189.1"/>
    <property type="molecule type" value="Genomic_DNA"/>
</dbReference>
<feature type="compositionally biased region" description="Basic and acidic residues" evidence="1">
    <location>
        <begin position="65"/>
        <end position="76"/>
    </location>
</feature>
<dbReference type="Proteomes" id="UP000094444">
    <property type="component" value="Unassembled WGS sequence"/>
</dbReference>
<gene>
    <name evidence="2" type="ORF">DHEL01_v204411</name>
</gene>
<keyword evidence="3" id="KW-1185">Reference proteome</keyword>
<protein>
    <submittedName>
        <fullName evidence="2">Uncharacterized protein</fullName>
    </submittedName>
</protein>
<evidence type="ECO:0000313" key="2">
    <source>
        <dbReference type="EMBL" id="POS77189.1"/>
    </source>
</evidence>
<dbReference type="InParanoid" id="A0A2P5I3V5"/>
<dbReference type="OrthoDB" id="4771937at2759"/>
<feature type="compositionally biased region" description="Low complexity" evidence="1">
    <location>
        <begin position="18"/>
        <end position="43"/>
    </location>
</feature>
<feature type="compositionally biased region" description="Polar residues" evidence="1">
    <location>
        <begin position="46"/>
        <end position="61"/>
    </location>
</feature>
<evidence type="ECO:0000256" key="1">
    <source>
        <dbReference type="SAM" id="MobiDB-lite"/>
    </source>
</evidence>
<sequence>MGFFSKTNPEMARETPKPGSSEGGSNPSESGGGAPAAAGSAEPQRPGTSGTEMLLVNNRQRASVRLRDAQRKERAYKTKKRSTQARANWGAAKQHFREGFAHHANGFRLTWRVVSSVGYLLRAKNDKFKAEGEERRRLRAADKQRKLEEKLRRERELADKELAEKEAGEGGEGAAKKEGESEAAA</sequence>
<reference evidence="2" key="1">
    <citation type="submission" date="2017-09" db="EMBL/GenBank/DDBJ databases">
        <title>Polyketide synthases of a Diaporthe helianthi virulent isolate.</title>
        <authorList>
            <person name="Baroncelli R."/>
        </authorList>
    </citation>
    <scope>NUCLEOTIDE SEQUENCE [LARGE SCALE GENOMIC DNA]</scope>
    <source>
        <strain evidence="2">7/96</strain>
    </source>
</reference>
<accession>A0A2P5I3V5</accession>
<name>A0A2P5I3V5_DIAHE</name>
<comment type="caution">
    <text evidence="2">The sequence shown here is derived from an EMBL/GenBank/DDBJ whole genome shotgun (WGS) entry which is preliminary data.</text>
</comment>
<proteinExistence type="predicted"/>
<organism evidence="2 3">
    <name type="scientific">Diaporthe helianthi</name>
    <dbReference type="NCBI Taxonomy" id="158607"/>
    <lineage>
        <taxon>Eukaryota</taxon>
        <taxon>Fungi</taxon>
        <taxon>Dikarya</taxon>
        <taxon>Ascomycota</taxon>
        <taxon>Pezizomycotina</taxon>
        <taxon>Sordariomycetes</taxon>
        <taxon>Sordariomycetidae</taxon>
        <taxon>Diaporthales</taxon>
        <taxon>Diaporthaceae</taxon>
        <taxon>Diaporthe</taxon>
    </lineage>
</organism>